<reference evidence="2 3" key="1">
    <citation type="submission" date="2018-03" db="EMBL/GenBank/DDBJ databases">
        <title>Genomic Encyclopedia of Archaeal and Bacterial Type Strains, Phase II (KMG-II): from individual species to whole genera.</title>
        <authorList>
            <person name="Goeker M."/>
        </authorList>
    </citation>
    <scope>NUCLEOTIDE SEQUENCE [LARGE SCALE GENOMIC DNA]</scope>
    <source>
        <strain evidence="2 3">DSM 44946</strain>
    </source>
</reference>
<name>A0A2T0LH88_9BACL</name>
<keyword evidence="1" id="KW-0472">Membrane</keyword>
<gene>
    <name evidence="2" type="ORF">CLV97_105123</name>
</gene>
<keyword evidence="3" id="KW-1185">Reference proteome</keyword>
<keyword evidence="1" id="KW-1133">Transmembrane helix</keyword>
<organism evidence="2 3">
    <name type="scientific">Planifilum fimeticola</name>
    <dbReference type="NCBI Taxonomy" id="201975"/>
    <lineage>
        <taxon>Bacteria</taxon>
        <taxon>Bacillati</taxon>
        <taxon>Bacillota</taxon>
        <taxon>Bacilli</taxon>
        <taxon>Bacillales</taxon>
        <taxon>Thermoactinomycetaceae</taxon>
        <taxon>Planifilum</taxon>
    </lineage>
</organism>
<sequence length="129" mass="14700">MRHEGFRTDERGAALPLVLAVTLLVFLLIAAGALHAVNHRRHQFLDWEMLRAQYAAEAGIAVVQTRIREDPEWTGAMTMTWDGIRVRTVVEGRASDGIRLRSVGRTSVVKQTIRVELDPETLEVKRWER</sequence>
<dbReference type="OrthoDB" id="2991022at2"/>
<dbReference type="Proteomes" id="UP000237797">
    <property type="component" value="Unassembled WGS sequence"/>
</dbReference>
<accession>A0A2T0LH88</accession>
<dbReference type="EMBL" id="PVNE01000005">
    <property type="protein sequence ID" value="PRX41692.1"/>
    <property type="molecule type" value="Genomic_DNA"/>
</dbReference>
<dbReference type="AlphaFoldDB" id="A0A2T0LH88"/>
<evidence type="ECO:0000256" key="1">
    <source>
        <dbReference type="SAM" id="Phobius"/>
    </source>
</evidence>
<proteinExistence type="predicted"/>
<evidence type="ECO:0000313" key="3">
    <source>
        <dbReference type="Proteomes" id="UP000237797"/>
    </source>
</evidence>
<keyword evidence="1" id="KW-0812">Transmembrane</keyword>
<dbReference type="RefSeq" id="WP_106344419.1">
    <property type="nucleotide sequence ID" value="NZ_PVNE01000005.1"/>
</dbReference>
<evidence type="ECO:0000313" key="2">
    <source>
        <dbReference type="EMBL" id="PRX41692.1"/>
    </source>
</evidence>
<comment type="caution">
    <text evidence="2">The sequence shown here is derived from an EMBL/GenBank/DDBJ whole genome shotgun (WGS) entry which is preliminary data.</text>
</comment>
<feature type="transmembrane region" description="Helical" evidence="1">
    <location>
        <begin position="12"/>
        <end position="34"/>
    </location>
</feature>
<protein>
    <submittedName>
        <fullName evidence="2">Uncharacterized protein</fullName>
    </submittedName>
</protein>